<proteinExistence type="inferred from homology"/>
<evidence type="ECO:0000313" key="13">
    <source>
        <dbReference type="EMBL" id="RAK52818.1"/>
    </source>
</evidence>
<dbReference type="InterPro" id="IPR016066">
    <property type="entry name" value="A-D-PHexomutase_CS"/>
</dbReference>
<feature type="region of interest" description="Disordered" evidence="8">
    <location>
        <begin position="1"/>
        <end position="25"/>
    </location>
</feature>
<keyword evidence="5 7" id="KW-0460">Magnesium</keyword>
<accession>A0A328AIZ2</accession>
<dbReference type="InterPro" id="IPR005846">
    <property type="entry name" value="A-D-PHexomutase_a/b/a-III"/>
</dbReference>
<evidence type="ECO:0000313" key="14">
    <source>
        <dbReference type="Proteomes" id="UP000249725"/>
    </source>
</evidence>
<dbReference type="GO" id="GO:0000287">
    <property type="term" value="F:magnesium ion binding"/>
    <property type="evidence" value="ECO:0007669"/>
    <property type="project" value="InterPro"/>
</dbReference>
<feature type="compositionally biased region" description="Basic and acidic residues" evidence="8">
    <location>
        <begin position="7"/>
        <end position="22"/>
    </location>
</feature>
<evidence type="ECO:0000259" key="10">
    <source>
        <dbReference type="Pfam" id="PF02878"/>
    </source>
</evidence>
<organism evidence="13 14">
    <name type="scientific">Phenylobacterium deserti</name>
    <dbReference type="NCBI Taxonomy" id="1914756"/>
    <lineage>
        <taxon>Bacteria</taxon>
        <taxon>Pseudomonadati</taxon>
        <taxon>Pseudomonadota</taxon>
        <taxon>Alphaproteobacteria</taxon>
        <taxon>Caulobacterales</taxon>
        <taxon>Caulobacteraceae</taxon>
        <taxon>Phenylobacterium</taxon>
    </lineage>
</organism>
<feature type="domain" description="Alpha-D-phosphohexomutase alpha/beta/alpha" evidence="10">
    <location>
        <begin position="34"/>
        <end position="141"/>
    </location>
</feature>
<evidence type="ECO:0000256" key="3">
    <source>
        <dbReference type="ARBA" id="ARBA00022553"/>
    </source>
</evidence>
<reference evidence="14" key="1">
    <citation type="submission" date="2018-05" db="EMBL/GenBank/DDBJ databases">
        <authorList>
            <person name="Li X."/>
        </authorList>
    </citation>
    <scope>NUCLEOTIDE SEQUENCE [LARGE SCALE GENOMIC DNA]</scope>
    <source>
        <strain evidence="14">YIM 73061</strain>
    </source>
</reference>
<comment type="cofactor">
    <cofactor evidence="1">
        <name>Mg(2+)</name>
        <dbReference type="ChEBI" id="CHEBI:18420"/>
    </cofactor>
</comment>
<sequence>MSLDAFSHPEEGVRPSRPEGLDARSAPRIRPEAIRAYDIRGVAGRDIDRAGAYWLGLSYATQARAAGLSRIGVGRDGRISSPSLEQALVWGLMDGGVRVERIGLGPTPMLGWAVREMGLDGAIMVTASHNPSHENGFKILLGEKRVHGAALKELVDGTCRKAVAGSSRRFSVVEAYVEALARAAKDMAPLKVVWDCGNGATGEVVERLAEKLPGEHHLLNTKIDGRFPAHHPDPAVAENLSQLAEAVIARGADIGVAFDGDGDRIGVVDARGRILWADQLILLLARDLLGRRPGASVVADVKCSKVLFDGVEQAGGRCALSPSGYVLVREAMEREGALLGGELSGHIFFADGWGGVDDAVFAAIQTFLAVSKMPGGLAEFRDSLPPSFATPELRIPCPEARKPEVVAEVAERLAAQGAVFDPKLGLRVESDDGWWLLRASGTEPKITCRCEALHPDGLDRLRATLREQLRLSGLEADV</sequence>
<evidence type="ECO:0000256" key="5">
    <source>
        <dbReference type="ARBA" id="ARBA00022842"/>
    </source>
</evidence>
<comment type="similarity">
    <text evidence="2 7">Belongs to the phosphohexose mutase family.</text>
</comment>
<dbReference type="EMBL" id="QFYR01000002">
    <property type="protein sequence ID" value="RAK52818.1"/>
    <property type="molecule type" value="Genomic_DNA"/>
</dbReference>
<feature type="domain" description="Alpha-D-phosphohexomutase C-terminal" evidence="9">
    <location>
        <begin position="392"/>
        <end position="467"/>
    </location>
</feature>
<dbReference type="Pfam" id="PF00408">
    <property type="entry name" value="PGM_PMM_IV"/>
    <property type="match status" value="1"/>
</dbReference>
<dbReference type="InterPro" id="IPR005843">
    <property type="entry name" value="A-D-PHexomutase_C"/>
</dbReference>
<dbReference type="InterPro" id="IPR005844">
    <property type="entry name" value="A-D-PHexomutase_a/b/a-I"/>
</dbReference>
<dbReference type="Gene3D" id="3.40.120.10">
    <property type="entry name" value="Alpha-D-Glucose-1,6-Bisphosphate, subunit A, domain 3"/>
    <property type="match status" value="3"/>
</dbReference>
<gene>
    <name evidence="13" type="ORF">DJ018_11585</name>
</gene>
<evidence type="ECO:0000259" key="9">
    <source>
        <dbReference type="Pfam" id="PF00408"/>
    </source>
</evidence>
<evidence type="ECO:0000256" key="7">
    <source>
        <dbReference type="RuleBase" id="RU004326"/>
    </source>
</evidence>
<comment type="caution">
    <text evidence="13">The sequence shown here is derived from an EMBL/GenBank/DDBJ whole genome shotgun (WGS) entry which is preliminary data.</text>
</comment>
<dbReference type="CDD" id="cd03089">
    <property type="entry name" value="PMM_PGM"/>
    <property type="match status" value="1"/>
</dbReference>
<dbReference type="PANTHER" id="PTHR43771:SF2">
    <property type="entry name" value="PHOSPHOMANNOMUTASE_PHOSPHOGLUCOMUTASE"/>
    <property type="match status" value="1"/>
</dbReference>
<feature type="domain" description="Alpha-D-phosphohexomutase alpha/beta/alpha" evidence="11">
    <location>
        <begin position="175"/>
        <end position="272"/>
    </location>
</feature>
<evidence type="ECO:0000256" key="6">
    <source>
        <dbReference type="ARBA" id="ARBA00023235"/>
    </source>
</evidence>
<dbReference type="AlphaFoldDB" id="A0A328AIZ2"/>
<dbReference type="GO" id="GO:0005975">
    <property type="term" value="P:carbohydrate metabolic process"/>
    <property type="evidence" value="ECO:0007669"/>
    <property type="project" value="InterPro"/>
</dbReference>
<dbReference type="Proteomes" id="UP000249725">
    <property type="component" value="Unassembled WGS sequence"/>
</dbReference>
<evidence type="ECO:0000259" key="12">
    <source>
        <dbReference type="Pfam" id="PF02880"/>
    </source>
</evidence>
<protein>
    <submittedName>
        <fullName evidence="13">Phosphomannomutase</fullName>
    </submittedName>
</protein>
<dbReference type="Gene3D" id="3.30.310.50">
    <property type="entry name" value="Alpha-D-phosphohexomutase, C-terminal domain"/>
    <property type="match status" value="1"/>
</dbReference>
<dbReference type="RefSeq" id="WP_111515103.1">
    <property type="nucleotide sequence ID" value="NZ_QFYR01000002.1"/>
</dbReference>
<dbReference type="PROSITE" id="PS00710">
    <property type="entry name" value="PGM_PMM"/>
    <property type="match status" value="1"/>
</dbReference>
<evidence type="ECO:0000256" key="1">
    <source>
        <dbReference type="ARBA" id="ARBA00001946"/>
    </source>
</evidence>
<dbReference type="PRINTS" id="PR00509">
    <property type="entry name" value="PGMPMM"/>
</dbReference>
<dbReference type="InterPro" id="IPR036900">
    <property type="entry name" value="A-D-PHexomutase_C_sf"/>
</dbReference>
<dbReference type="SUPFAM" id="SSF55957">
    <property type="entry name" value="Phosphoglucomutase, C-terminal domain"/>
    <property type="match status" value="1"/>
</dbReference>
<dbReference type="OrthoDB" id="9803322at2"/>
<name>A0A328AIZ2_9CAUL</name>
<evidence type="ECO:0000256" key="4">
    <source>
        <dbReference type="ARBA" id="ARBA00022723"/>
    </source>
</evidence>
<feature type="domain" description="Alpha-D-phosphohexomutase alpha/beta/alpha" evidence="12">
    <location>
        <begin position="277"/>
        <end position="385"/>
    </location>
</feature>
<dbReference type="Pfam" id="PF02879">
    <property type="entry name" value="PGM_PMM_II"/>
    <property type="match status" value="1"/>
</dbReference>
<dbReference type="PANTHER" id="PTHR43771">
    <property type="entry name" value="PHOSPHOMANNOMUTASE"/>
    <property type="match status" value="1"/>
</dbReference>
<dbReference type="GO" id="GO:0016868">
    <property type="term" value="F:intramolecular phosphotransferase activity"/>
    <property type="evidence" value="ECO:0007669"/>
    <property type="project" value="InterPro"/>
</dbReference>
<evidence type="ECO:0000259" key="11">
    <source>
        <dbReference type="Pfam" id="PF02879"/>
    </source>
</evidence>
<keyword evidence="3" id="KW-0597">Phosphoprotein</keyword>
<dbReference type="Pfam" id="PF02878">
    <property type="entry name" value="PGM_PMM_I"/>
    <property type="match status" value="1"/>
</dbReference>
<dbReference type="InterPro" id="IPR016055">
    <property type="entry name" value="A-D-PHexomutase_a/b/a-I/II/III"/>
</dbReference>
<keyword evidence="4 7" id="KW-0479">Metal-binding</keyword>
<keyword evidence="6" id="KW-0413">Isomerase</keyword>
<evidence type="ECO:0000256" key="2">
    <source>
        <dbReference type="ARBA" id="ARBA00010231"/>
    </source>
</evidence>
<dbReference type="InterPro" id="IPR005845">
    <property type="entry name" value="A-D-PHexomutase_a/b/a-II"/>
</dbReference>
<evidence type="ECO:0000256" key="8">
    <source>
        <dbReference type="SAM" id="MobiDB-lite"/>
    </source>
</evidence>
<dbReference type="SUPFAM" id="SSF53738">
    <property type="entry name" value="Phosphoglucomutase, first 3 domains"/>
    <property type="match status" value="3"/>
</dbReference>
<dbReference type="InterPro" id="IPR005841">
    <property type="entry name" value="Alpha-D-phosphohexomutase_SF"/>
</dbReference>
<keyword evidence="14" id="KW-1185">Reference proteome</keyword>
<dbReference type="Pfam" id="PF02880">
    <property type="entry name" value="PGM_PMM_III"/>
    <property type="match status" value="1"/>
</dbReference>